<keyword evidence="10" id="KW-0614">Plasmid</keyword>
<evidence type="ECO:0000256" key="5">
    <source>
        <dbReference type="ARBA" id="ARBA00023136"/>
    </source>
</evidence>
<feature type="transmembrane region" description="Helical" evidence="7">
    <location>
        <begin position="350"/>
        <end position="372"/>
    </location>
</feature>
<keyword evidence="11" id="KW-1185">Reference proteome</keyword>
<dbReference type="InterPro" id="IPR025857">
    <property type="entry name" value="MacB_PCD"/>
</dbReference>
<gene>
    <name evidence="10" type="ORF">QEZ52_20770</name>
</gene>
<evidence type="ECO:0000259" key="9">
    <source>
        <dbReference type="Pfam" id="PF12704"/>
    </source>
</evidence>
<dbReference type="InterPro" id="IPR003838">
    <property type="entry name" value="ABC3_permease_C"/>
</dbReference>
<protein>
    <submittedName>
        <fullName evidence="10">ABC transporter permease</fullName>
    </submittedName>
</protein>
<dbReference type="RefSeq" id="WP_343211926.1">
    <property type="nucleotide sequence ID" value="NZ_CP123585.1"/>
</dbReference>
<evidence type="ECO:0000256" key="1">
    <source>
        <dbReference type="ARBA" id="ARBA00004651"/>
    </source>
</evidence>
<feature type="compositionally biased region" description="Basic and acidic residues" evidence="6">
    <location>
        <begin position="261"/>
        <end position="296"/>
    </location>
</feature>
<keyword evidence="3 7" id="KW-0812">Transmembrane</keyword>
<feature type="transmembrane region" description="Helical" evidence="7">
    <location>
        <begin position="14"/>
        <end position="33"/>
    </location>
</feature>
<feature type="domain" description="MacB-like periplasmic core" evidence="9">
    <location>
        <begin position="17"/>
        <end position="205"/>
    </location>
</feature>
<keyword evidence="5 7" id="KW-0472">Membrane</keyword>
<evidence type="ECO:0000313" key="11">
    <source>
        <dbReference type="Proteomes" id="UP001623232"/>
    </source>
</evidence>
<feature type="region of interest" description="Disordered" evidence="6">
    <location>
        <begin position="261"/>
        <end position="297"/>
    </location>
</feature>
<feature type="domain" description="ABC3 transporter permease C-terminal" evidence="8">
    <location>
        <begin position="354"/>
        <end position="471"/>
    </location>
</feature>
<feature type="transmembrane region" description="Helical" evidence="7">
    <location>
        <begin position="446"/>
        <end position="468"/>
    </location>
</feature>
<organism evidence="10 11">
    <name type="scientific">Aliisedimentitalea scapharcae</name>
    <dbReference type="NCBI Taxonomy" id="1524259"/>
    <lineage>
        <taxon>Bacteria</taxon>
        <taxon>Pseudomonadati</taxon>
        <taxon>Pseudomonadota</taxon>
        <taxon>Alphaproteobacteria</taxon>
        <taxon>Rhodobacterales</taxon>
        <taxon>Roseobacteraceae</taxon>
        <taxon>Aliisedimentitalea</taxon>
    </lineage>
</organism>
<dbReference type="Pfam" id="PF12704">
    <property type="entry name" value="MacB_PCD"/>
    <property type="match status" value="1"/>
</dbReference>
<dbReference type="EMBL" id="CP123585">
    <property type="protein sequence ID" value="WZK91221.1"/>
    <property type="molecule type" value="Genomic_DNA"/>
</dbReference>
<feature type="transmembrane region" description="Helical" evidence="7">
    <location>
        <begin position="393"/>
        <end position="417"/>
    </location>
</feature>
<evidence type="ECO:0000256" key="7">
    <source>
        <dbReference type="SAM" id="Phobius"/>
    </source>
</evidence>
<keyword evidence="4 7" id="KW-1133">Transmembrane helix</keyword>
<dbReference type="Proteomes" id="UP001623232">
    <property type="component" value="Plasmid unnamed4"/>
</dbReference>
<dbReference type="Pfam" id="PF02687">
    <property type="entry name" value="FtsX"/>
    <property type="match status" value="1"/>
</dbReference>
<name>A0ABZ2Y2S4_9RHOB</name>
<dbReference type="PANTHER" id="PTHR43738:SF2">
    <property type="entry name" value="ABC TRANSPORTER PERMEASE"/>
    <property type="match status" value="1"/>
</dbReference>
<evidence type="ECO:0000256" key="6">
    <source>
        <dbReference type="SAM" id="MobiDB-lite"/>
    </source>
</evidence>
<evidence type="ECO:0000259" key="8">
    <source>
        <dbReference type="Pfam" id="PF02687"/>
    </source>
</evidence>
<evidence type="ECO:0000256" key="4">
    <source>
        <dbReference type="ARBA" id="ARBA00022989"/>
    </source>
</evidence>
<evidence type="ECO:0000256" key="2">
    <source>
        <dbReference type="ARBA" id="ARBA00022475"/>
    </source>
</evidence>
<proteinExistence type="predicted"/>
<dbReference type="InterPro" id="IPR051125">
    <property type="entry name" value="ABC-4/HrtB_transporter"/>
</dbReference>
<reference evidence="10 11" key="1">
    <citation type="submission" date="2023-04" db="EMBL/GenBank/DDBJ databases">
        <title>Complete genome sequence of Alisedimentitalea scapharcae.</title>
        <authorList>
            <person name="Rong J.-C."/>
            <person name="Yi M.-L."/>
            <person name="Zhao Q."/>
        </authorList>
    </citation>
    <scope>NUCLEOTIDE SEQUENCE [LARGE SCALE GENOMIC DNA]</scope>
    <source>
        <strain evidence="10 11">KCTC 42119</strain>
        <plasmid evidence="10 11">unnamed4</plasmid>
    </source>
</reference>
<sequence>MLDLCLKSLLNRRFVAALTILSIALSVALILGVERLRTEARAGFANSVSGVDLIVAARGNDVQILMATVFGVGSTGTGLSWESYEMVENMPGIDWTVPLMMGDSHRGYPVVGTSEAYFERFRYSGGQSLTFAQGRAFDTSMGAVVGADVARAFGYGPGTEIVNAHGSGEVSFDIHDEAPFTISGVLAVTGTAVDRMVFVSLKGFDALHEDAVPENADPFAKLGGSDDGDEQLLLQDEHEEHEHETGHAAEGDHAAHTDHVAEADHSEHDDSGNEESHDANAHAAHDEQGHDDHGHEPATINAIFAGLKSKTAILSVQRQLSEYRGDALTAVLPNVALLQLWSITGTAETALRLMAGAVALAGVIGMVVMLSATLDARRREFAILRSVGATPRAIFTLIMLEAVLLLLTGVILGYILLTTVMMAANPVLMANFGLKVGFGLPSFREALLIAFVFCSGLVAGAIPAFRVYRMTLADGLSLRL</sequence>
<evidence type="ECO:0000256" key="3">
    <source>
        <dbReference type="ARBA" id="ARBA00022692"/>
    </source>
</evidence>
<keyword evidence="2" id="KW-1003">Cell membrane</keyword>
<geneLocation type="plasmid" evidence="10 11">
    <name>unnamed4</name>
</geneLocation>
<comment type="subcellular location">
    <subcellularLocation>
        <location evidence="1">Cell membrane</location>
        <topology evidence="1">Multi-pass membrane protein</topology>
    </subcellularLocation>
</comment>
<evidence type="ECO:0000313" key="10">
    <source>
        <dbReference type="EMBL" id="WZK91221.1"/>
    </source>
</evidence>
<accession>A0ABZ2Y2S4</accession>
<dbReference type="PANTHER" id="PTHR43738">
    <property type="entry name" value="ABC TRANSPORTER, MEMBRANE PROTEIN"/>
    <property type="match status" value="1"/>
</dbReference>